<evidence type="ECO:0000313" key="3">
    <source>
        <dbReference type="Proteomes" id="UP001500051"/>
    </source>
</evidence>
<dbReference type="CDD" id="cd00448">
    <property type="entry name" value="YjgF_YER057c_UK114_family"/>
    <property type="match status" value="1"/>
</dbReference>
<reference evidence="3" key="1">
    <citation type="journal article" date="2019" name="Int. J. Syst. Evol. Microbiol.">
        <title>The Global Catalogue of Microorganisms (GCM) 10K type strain sequencing project: providing services to taxonomists for standard genome sequencing and annotation.</title>
        <authorList>
            <consortium name="The Broad Institute Genomics Platform"/>
            <consortium name="The Broad Institute Genome Sequencing Center for Infectious Disease"/>
            <person name="Wu L."/>
            <person name="Ma J."/>
        </authorList>
    </citation>
    <scope>NUCLEOTIDE SEQUENCE [LARGE SCALE GENOMIC DNA]</scope>
    <source>
        <strain evidence="3">JCM 16548</strain>
    </source>
</reference>
<dbReference type="RefSeq" id="WP_344811445.1">
    <property type="nucleotide sequence ID" value="NZ_BAAAYX010000003.1"/>
</dbReference>
<organism evidence="2 3">
    <name type="scientific">Microlunatus aurantiacus</name>
    <dbReference type="NCBI Taxonomy" id="446786"/>
    <lineage>
        <taxon>Bacteria</taxon>
        <taxon>Bacillati</taxon>
        <taxon>Actinomycetota</taxon>
        <taxon>Actinomycetes</taxon>
        <taxon>Propionibacteriales</taxon>
        <taxon>Propionibacteriaceae</taxon>
        <taxon>Microlunatus</taxon>
    </lineage>
</organism>
<comment type="similarity">
    <text evidence="1">Belongs to the RutC family.</text>
</comment>
<dbReference type="InterPro" id="IPR035959">
    <property type="entry name" value="RutC-like_sf"/>
</dbReference>
<protein>
    <submittedName>
        <fullName evidence="2">RidA family protein</fullName>
    </submittedName>
</protein>
<dbReference type="Pfam" id="PF01042">
    <property type="entry name" value="Ribonuc_L-PSP"/>
    <property type="match status" value="1"/>
</dbReference>
<dbReference type="InterPro" id="IPR006175">
    <property type="entry name" value="YjgF/YER057c/UK114"/>
</dbReference>
<accession>A0ABP7CXR5</accession>
<dbReference type="SUPFAM" id="SSF55298">
    <property type="entry name" value="YjgF-like"/>
    <property type="match status" value="1"/>
</dbReference>
<dbReference type="EMBL" id="BAAAYX010000003">
    <property type="protein sequence ID" value="GAA3697857.1"/>
    <property type="molecule type" value="Genomic_DNA"/>
</dbReference>
<evidence type="ECO:0000313" key="2">
    <source>
        <dbReference type="EMBL" id="GAA3697857.1"/>
    </source>
</evidence>
<proteinExistence type="inferred from homology"/>
<name>A0ABP7CXR5_9ACTN</name>
<dbReference type="Proteomes" id="UP001500051">
    <property type="component" value="Unassembled WGS sequence"/>
</dbReference>
<dbReference type="PANTHER" id="PTHR11803">
    <property type="entry name" value="2-IMINOBUTANOATE/2-IMINOPROPANOATE DEAMINASE RIDA"/>
    <property type="match status" value="1"/>
</dbReference>
<keyword evidence="3" id="KW-1185">Reference proteome</keyword>
<sequence length="130" mass="13625">MTSTLSKRVLQPAGVPPVPYAQGLEVTGAQRLVFVSGQVGTDADGHWLAGIEAQAREVIARITAILAESELGLDAIVKLTIYLTDPADFEGFMPVAAELMPQPQSAITALVVPFLSSPEQLVEIEAIAAG</sequence>
<evidence type="ECO:0000256" key="1">
    <source>
        <dbReference type="ARBA" id="ARBA00010552"/>
    </source>
</evidence>
<gene>
    <name evidence="2" type="ORF">GCM10022204_12520</name>
</gene>
<dbReference type="Gene3D" id="3.30.1330.40">
    <property type="entry name" value="RutC-like"/>
    <property type="match status" value="1"/>
</dbReference>
<dbReference type="PANTHER" id="PTHR11803:SF58">
    <property type="entry name" value="PROTEIN HMF1-RELATED"/>
    <property type="match status" value="1"/>
</dbReference>
<comment type="caution">
    <text evidence="2">The sequence shown here is derived from an EMBL/GenBank/DDBJ whole genome shotgun (WGS) entry which is preliminary data.</text>
</comment>